<sequence>MESDRQIQANFKSSCNTSFCVRVLQVDDYDSLAFPPGYRFCPRDDELIVHYLKKKVMNEPLPSNEIKEVNLCMHSPQQLSETYPVVGEKEWYFFTPRDKKYKNGTRPNRAAGTGYWKATGADKPINHNGAIVGFRKALVYYQGEPQKGKKTNWIMHEYRVNESRVEKKDGNTWRLDSWVLCRIYQKVDKSLKTIRRELNSPLSINDHVGMDCDYEGTTDSIGTDNTFEENVQLLDIAYNSSDIPVDSSIKKFAKLNVDYGYPFQGDEANFNMAQENFTWSYFTYDYMNDVQWDFPSWQENSLLPLD</sequence>
<dbReference type="RefSeq" id="XP_009769770.1">
    <property type="nucleotide sequence ID" value="XM_009771468.1"/>
</dbReference>
<reference evidence="7" key="2">
    <citation type="submission" date="2025-08" db="UniProtKB">
        <authorList>
            <consortium name="RefSeq"/>
        </authorList>
    </citation>
    <scope>IDENTIFICATION</scope>
    <source>
        <tissue evidence="7">Leaf</tissue>
    </source>
</reference>
<dbReference type="GO" id="GO:0003677">
    <property type="term" value="F:DNA binding"/>
    <property type="evidence" value="ECO:0007669"/>
    <property type="project" value="UniProtKB-KW"/>
</dbReference>
<dbReference type="PANTHER" id="PTHR31719:SF160">
    <property type="entry name" value="NAC TRANSCRIPTION FACTOR 29-LIKE"/>
    <property type="match status" value="1"/>
</dbReference>
<evidence type="ECO:0000259" key="5">
    <source>
        <dbReference type="PROSITE" id="PS51005"/>
    </source>
</evidence>
<dbReference type="Pfam" id="PF02365">
    <property type="entry name" value="NAM"/>
    <property type="match status" value="1"/>
</dbReference>
<feature type="domain" description="NAC" evidence="5">
    <location>
        <begin position="34"/>
        <end position="186"/>
    </location>
</feature>
<keyword evidence="2" id="KW-0238">DNA-binding</keyword>
<dbReference type="SUPFAM" id="SSF101941">
    <property type="entry name" value="NAC domain"/>
    <property type="match status" value="1"/>
</dbReference>
<evidence type="ECO:0000313" key="7">
    <source>
        <dbReference type="RefSeq" id="XP_009769770.1"/>
    </source>
</evidence>
<proteinExistence type="predicted"/>
<accession>A0A1U7W677</accession>
<keyword evidence="6" id="KW-1185">Reference proteome</keyword>
<organism evidence="6 7">
    <name type="scientific">Nicotiana sylvestris</name>
    <name type="common">Wood tobacco</name>
    <name type="synonym">South American tobacco</name>
    <dbReference type="NCBI Taxonomy" id="4096"/>
    <lineage>
        <taxon>Eukaryota</taxon>
        <taxon>Viridiplantae</taxon>
        <taxon>Streptophyta</taxon>
        <taxon>Embryophyta</taxon>
        <taxon>Tracheophyta</taxon>
        <taxon>Spermatophyta</taxon>
        <taxon>Magnoliopsida</taxon>
        <taxon>eudicotyledons</taxon>
        <taxon>Gunneridae</taxon>
        <taxon>Pentapetalae</taxon>
        <taxon>asterids</taxon>
        <taxon>lamiids</taxon>
        <taxon>Solanales</taxon>
        <taxon>Solanaceae</taxon>
        <taxon>Nicotianoideae</taxon>
        <taxon>Nicotianeae</taxon>
        <taxon>Nicotiana</taxon>
    </lineage>
</organism>
<dbReference type="STRING" id="4096.A0A1U7W677"/>
<dbReference type="InterPro" id="IPR036093">
    <property type="entry name" value="NAC_dom_sf"/>
</dbReference>
<dbReference type="eggNOG" id="ENOG502RZK3">
    <property type="taxonomic scope" value="Eukaryota"/>
</dbReference>
<keyword evidence="3" id="KW-0804">Transcription</keyword>
<dbReference type="Proteomes" id="UP000189701">
    <property type="component" value="Unplaced"/>
</dbReference>
<protein>
    <submittedName>
        <fullName evidence="7">NAC domain-containing protein 67-like</fullName>
    </submittedName>
</protein>
<dbReference type="InterPro" id="IPR003441">
    <property type="entry name" value="NAC-dom"/>
</dbReference>
<evidence type="ECO:0000256" key="1">
    <source>
        <dbReference type="ARBA" id="ARBA00023015"/>
    </source>
</evidence>
<dbReference type="AlphaFoldDB" id="A0A1U7W677"/>
<evidence type="ECO:0000256" key="3">
    <source>
        <dbReference type="ARBA" id="ARBA00023163"/>
    </source>
</evidence>
<evidence type="ECO:0000256" key="4">
    <source>
        <dbReference type="ARBA" id="ARBA00023242"/>
    </source>
</evidence>
<reference evidence="6" key="1">
    <citation type="journal article" date="2013" name="Genome Biol.">
        <title>Reference genomes and transcriptomes of Nicotiana sylvestris and Nicotiana tomentosiformis.</title>
        <authorList>
            <person name="Sierro N."/>
            <person name="Battey J.N."/>
            <person name="Ouadi S."/>
            <person name="Bovet L."/>
            <person name="Goepfert S."/>
            <person name="Bakaher N."/>
            <person name="Peitsch M.C."/>
            <person name="Ivanov N.V."/>
        </authorList>
    </citation>
    <scope>NUCLEOTIDE SEQUENCE [LARGE SCALE GENOMIC DNA]</scope>
</reference>
<dbReference type="OrthoDB" id="1213174at2759"/>
<dbReference type="PROSITE" id="PS51005">
    <property type="entry name" value="NAC"/>
    <property type="match status" value="1"/>
</dbReference>
<dbReference type="GO" id="GO:0006355">
    <property type="term" value="P:regulation of DNA-templated transcription"/>
    <property type="evidence" value="ECO:0007669"/>
    <property type="project" value="InterPro"/>
</dbReference>
<dbReference type="PANTHER" id="PTHR31719">
    <property type="entry name" value="NAC TRANSCRIPTION FACTOR 56"/>
    <property type="match status" value="1"/>
</dbReference>
<evidence type="ECO:0000256" key="2">
    <source>
        <dbReference type="ARBA" id="ARBA00023125"/>
    </source>
</evidence>
<name>A0A1U7W677_NICSY</name>
<gene>
    <name evidence="7" type="primary">LOC104220575</name>
</gene>
<keyword evidence="1" id="KW-0805">Transcription regulation</keyword>
<keyword evidence="4" id="KW-0539">Nucleus</keyword>
<evidence type="ECO:0000313" key="6">
    <source>
        <dbReference type="Proteomes" id="UP000189701"/>
    </source>
</evidence>
<dbReference type="Gene3D" id="2.170.150.80">
    <property type="entry name" value="NAC domain"/>
    <property type="match status" value="1"/>
</dbReference>